<gene>
    <name evidence="2" type="ORF">WMO29_08250</name>
</gene>
<proteinExistence type="predicted"/>
<comment type="caution">
    <text evidence="2">The sequence shown here is derived from an EMBL/GenBank/DDBJ whole genome shotgun (WGS) entry which is preliminary data.</text>
</comment>
<dbReference type="InterPro" id="IPR005175">
    <property type="entry name" value="PPC_dom"/>
</dbReference>
<dbReference type="RefSeq" id="WP_349164451.1">
    <property type="nucleotide sequence ID" value="NZ_JBBMFE010000006.1"/>
</dbReference>
<dbReference type="PROSITE" id="PS51742">
    <property type="entry name" value="PPC"/>
    <property type="match status" value="1"/>
</dbReference>
<reference evidence="2 3" key="1">
    <citation type="submission" date="2024-03" db="EMBL/GenBank/DDBJ databases">
        <title>Human intestinal bacterial collection.</title>
        <authorList>
            <person name="Pauvert C."/>
            <person name="Hitch T.C.A."/>
            <person name="Clavel T."/>
        </authorList>
    </citation>
    <scope>NUCLEOTIDE SEQUENCE [LARGE SCALE GENOMIC DNA]</scope>
    <source>
        <strain evidence="2 3">CLA-AA-H132</strain>
    </source>
</reference>
<name>A0ABV1FHE2_9FIRM</name>
<evidence type="ECO:0000313" key="3">
    <source>
        <dbReference type="Proteomes" id="UP001438008"/>
    </source>
</evidence>
<dbReference type="PANTHER" id="PTHR34988">
    <property type="entry name" value="PROTEIN, PUTATIVE-RELATED"/>
    <property type="match status" value="1"/>
</dbReference>
<dbReference type="Proteomes" id="UP001438008">
    <property type="component" value="Unassembled WGS sequence"/>
</dbReference>
<keyword evidence="3" id="KW-1185">Reference proteome</keyword>
<dbReference type="PANTHER" id="PTHR34988:SF1">
    <property type="entry name" value="DNA-BINDING PROTEIN"/>
    <property type="match status" value="1"/>
</dbReference>
<accession>A0ABV1FHE2</accession>
<protein>
    <submittedName>
        <fullName evidence="2">DUF296 domain-containing protein</fullName>
    </submittedName>
</protein>
<dbReference type="Pfam" id="PF03479">
    <property type="entry name" value="PCC"/>
    <property type="match status" value="1"/>
</dbReference>
<feature type="domain" description="PPC" evidence="1">
    <location>
        <begin position="9"/>
        <end position="154"/>
    </location>
</feature>
<dbReference type="Gene3D" id="3.30.1330.80">
    <property type="entry name" value="Hypothetical protein, similar to alpha- acetolactate decarboxylase, domain 2"/>
    <property type="match status" value="1"/>
</dbReference>
<evidence type="ECO:0000259" key="1">
    <source>
        <dbReference type="PROSITE" id="PS51742"/>
    </source>
</evidence>
<dbReference type="CDD" id="cd11378">
    <property type="entry name" value="DUF296"/>
    <property type="match status" value="1"/>
</dbReference>
<organism evidence="2 3">
    <name type="scientific">Laedolimicola intestinihominis</name>
    <dbReference type="NCBI Taxonomy" id="3133166"/>
    <lineage>
        <taxon>Bacteria</taxon>
        <taxon>Bacillati</taxon>
        <taxon>Bacillota</taxon>
        <taxon>Clostridia</taxon>
        <taxon>Lachnospirales</taxon>
        <taxon>Lachnospiraceae</taxon>
        <taxon>Laedolimicola</taxon>
    </lineage>
</organism>
<dbReference type="EMBL" id="JBBMFE010000006">
    <property type="protein sequence ID" value="MEQ2472481.1"/>
    <property type="molecule type" value="Genomic_DNA"/>
</dbReference>
<sequence>MIRFADACGKTGKTIAARLLPETDLIEGIEAVCEKNGVKHAYVTCFGSFAKTGYMYLVPKPEAKIGAGYGDVFTCEGPVEFLNGTGVVCQNDGKYDTHFHATMCDKTGKVFGGHIVKGQTPTLTTVDLVIVEIADVEMLRVFDEETALTQFLPKA</sequence>
<dbReference type="SUPFAM" id="SSF117856">
    <property type="entry name" value="AF0104/ALDC/Ptd012-like"/>
    <property type="match status" value="1"/>
</dbReference>
<evidence type="ECO:0000313" key="2">
    <source>
        <dbReference type="EMBL" id="MEQ2472481.1"/>
    </source>
</evidence>